<dbReference type="EMBL" id="OFSQ01000027">
    <property type="protein sequence ID" value="SOY56708.1"/>
    <property type="molecule type" value="Genomic_DNA"/>
</dbReference>
<reference evidence="1 2" key="1">
    <citation type="submission" date="2018-01" db="EMBL/GenBank/DDBJ databases">
        <authorList>
            <person name="Clerissi C."/>
        </authorList>
    </citation>
    <scope>NUCLEOTIDE SEQUENCE [LARGE SCALE GENOMIC DNA]</scope>
    <source>
        <strain evidence="1">Cupriavidus sp. LMG 19464</strain>
    </source>
</reference>
<sequence length="128" mass="14303">MTASTLERFDLVARLEWAEDMPPEEWHAAMLTLDLQELEELGRSLAGHAGNSLHSAASTLAETGKDLAYTLPRLFEREKFWAGHPGGRISEIEEAARRLVVDLARLQSVLDRYGELARIPRPATLPAR</sequence>
<protein>
    <submittedName>
        <fullName evidence="1">Uncharacterized protein</fullName>
    </submittedName>
</protein>
<proteinExistence type="predicted"/>
<dbReference type="Proteomes" id="UP000256780">
    <property type="component" value="Chromosome CBM2587_a"/>
</dbReference>
<name>A0A975X3V1_9BURK</name>
<comment type="caution">
    <text evidence="1">The sequence shown here is derived from an EMBL/GenBank/DDBJ whole genome shotgun (WGS) entry which is preliminary data.</text>
</comment>
<dbReference type="RefSeq" id="WP_116356005.1">
    <property type="nucleotide sequence ID" value="NZ_LT976853.1"/>
</dbReference>
<evidence type="ECO:0000313" key="2">
    <source>
        <dbReference type="Proteomes" id="UP000256780"/>
    </source>
</evidence>
<gene>
    <name evidence="1" type="ORF">CBM2587_A80010</name>
</gene>
<accession>A0A975X3V1</accession>
<organism evidence="1 2">
    <name type="scientific">Cupriavidus taiwanensis</name>
    <dbReference type="NCBI Taxonomy" id="164546"/>
    <lineage>
        <taxon>Bacteria</taxon>
        <taxon>Pseudomonadati</taxon>
        <taxon>Pseudomonadota</taxon>
        <taxon>Betaproteobacteria</taxon>
        <taxon>Burkholderiales</taxon>
        <taxon>Burkholderiaceae</taxon>
        <taxon>Cupriavidus</taxon>
    </lineage>
</organism>
<dbReference type="AlphaFoldDB" id="A0A975X3V1"/>
<evidence type="ECO:0000313" key="1">
    <source>
        <dbReference type="EMBL" id="SOY56708.1"/>
    </source>
</evidence>